<dbReference type="InterPro" id="IPR053198">
    <property type="entry name" value="Gynoecium_Dev_Regulator"/>
</dbReference>
<reference evidence="2" key="3">
    <citation type="journal article" date="2017" name="Nature">
        <title>Genome sequence of the progenitor of the wheat D genome Aegilops tauschii.</title>
        <authorList>
            <person name="Luo M.C."/>
            <person name="Gu Y.Q."/>
            <person name="Puiu D."/>
            <person name="Wang H."/>
            <person name="Twardziok S.O."/>
            <person name="Deal K.R."/>
            <person name="Huo N."/>
            <person name="Zhu T."/>
            <person name="Wang L."/>
            <person name="Wang Y."/>
            <person name="McGuire P.E."/>
            <person name="Liu S."/>
            <person name="Long H."/>
            <person name="Ramasamy R.K."/>
            <person name="Rodriguez J.C."/>
            <person name="Van S.L."/>
            <person name="Yuan L."/>
            <person name="Wang Z."/>
            <person name="Xia Z."/>
            <person name="Xiao L."/>
            <person name="Anderson O.D."/>
            <person name="Ouyang S."/>
            <person name="Liang Y."/>
            <person name="Zimin A.V."/>
            <person name="Pertea G."/>
            <person name="Qi P."/>
            <person name="Bennetzen J.L."/>
            <person name="Dai X."/>
            <person name="Dawson M.W."/>
            <person name="Muller H.G."/>
            <person name="Kugler K."/>
            <person name="Rivarola-Duarte L."/>
            <person name="Spannagl M."/>
            <person name="Mayer K.F.X."/>
            <person name="Lu F.H."/>
            <person name="Bevan M.W."/>
            <person name="Leroy P."/>
            <person name="Li P."/>
            <person name="You F.M."/>
            <person name="Sun Q."/>
            <person name="Liu Z."/>
            <person name="Lyons E."/>
            <person name="Wicker T."/>
            <person name="Salzberg S.L."/>
            <person name="Devos K.M."/>
            <person name="Dvorak J."/>
        </authorList>
    </citation>
    <scope>NUCLEOTIDE SEQUENCE [LARGE SCALE GENOMIC DNA]</scope>
    <source>
        <strain evidence="2">cv. AL8/78</strain>
    </source>
</reference>
<dbReference type="AlphaFoldDB" id="A0A453H413"/>
<dbReference type="SMART" id="SM00666">
    <property type="entry name" value="PB1"/>
    <property type="match status" value="1"/>
</dbReference>
<dbReference type="RefSeq" id="XP_045083146.1">
    <property type="nucleotide sequence ID" value="XM_045227211.2"/>
</dbReference>
<dbReference type="SUPFAM" id="SSF54277">
    <property type="entry name" value="CAD &amp; PB1 domains"/>
    <property type="match status" value="1"/>
</dbReference>
<protein>
    <recommendedName>
        <fullName evidence="1">PB1 domain-containing protein</fullName>
    </recommendedName>
</protein>
<feature type="domain" description="PB1" evidence="1">
    <location>
        <begin position="100"/>
        <end position="189"/>
    </location>
</feature>
<dbReference type="GeneID" id="123493503"/>
<evidence type="ECO:0000259" key="1">
    <source>
        <dbReference type="SMART" id="SM00666"/>
    </source>
</evidence>
<dbReference type="STRING" id="200361.A0A453H413"/>
<organism evidence="2 3">
    <name type="scientific">Aegilops tauschii subsp. strangulata</name>
    <name type="common">Goatgrass</name>
    <dbReference type="NCBI Taxonomy" id="200361"/>
    <lineage>
        <taxon>Eukaryota</taxon>
        <taxon>Viridiplantae</taxon>
        <taxon>Streptophyta</taxon>
        <taxon>Embryophyta</taxon>
        <taxon>Tracheophyta</taxon>
        <taxon>Spermatophyta</taxon>
        <taxon>Magnoliopsida</taxon>
        <taxon>Liliopsida</taxon>
        <taxon>Poales</taxon>
        <taxon>Poaceae</taxon>
        <taxon>BOP clade</taxon>
        <taxon>Pooideae</taxon>
        <taxon>Triticodae</taxon>
        <taxon>Triticeae</taxon>
        <taxon>Triticinae</taxon>
        <taxon>Aegilops</taxon>
    </lineage>
</organism>
<keyword evidence="3" id="KW-1185">Reference proteome</keyword>
<dbReference type="KEGG" id="ats:123493503"/>
<dbReference type="Gramene" id="AET4Gv20056100.2">
    <property type="protein sequence ID" value="AET4Gv20056100.2"/>
    <property type="gene ID" value="AET4Gv20056100"/>
</dbReference>
<dbReference type="OMA" id="WREEPAM"/>
<dbReference type="PANTHER" id="PTHR31066">
    <property type="entry name" value="OS05G0427100 PROTEIN-RELATED"/>
    <property type="match status" value="1"/>
</dbReference>
<evidence type="ECO:0000313" key="2">
    <source>
        <dbReference type="EnsemblPlants" id="AET4Gv20056100.2"/>
    </source>
</evidence>
<dbReference type="PANTHER" id="PTHR31066:SF45">
    <property type="entry name" value="PB1 DOMAIN-CONTAINING PROTEIN"/>
    <property type="match status" value="1"/>
</dbReference>
<reference evidence="2" key="4">
    <citation type="submission" date="2019-03" db="UniProtKB">
        <authorList>
            <consortium name="EnsemblPlants"/>
        </authorList>
    </citation>
    <scope>IDENTIFICATION</scope>
</reference>
<dbReference type="CDD" id="cd06410">
    <property type="entry name" value="PB1_UP2"/>
    <property type="match status" value="1"/>
</dbReference>
<proteinExistence type="predicted"/>
<dbReference type="OrthoDB" id="634045at2759"/>
<evidence type="ECO:0000313" key="3">
    <source>
        <dbReference type="Proteomes" id="UP000015105"/>
    </source>
</evidence>
<sequence length="325" mass="35497">MIHGPNRNRTHAPPMYIRVSVSINLETRGTVRVRARHTGTIPPLTPNSSLRFSIGDTHTTRRLADQPMAAPEASGSGSQAGAERRLRMMCSHGGCFAPCGPHGAARYVGGETRVLAVPRGVSFRELVARLEEMLASGGRKIVTALRYRLADDEEVLVSATCDEELAHLRDEYDRLQATRPSATFRVFFSGVQRPAASGRPPLHPGTLRRVQSDPCTAARVAGPAPPLMRRVQTAQDLARFQPCCYYDKPGRGPDQYAPPMRPLLSAMSKNSHGAIREGPELLLAKAAAAKARSRFGVYANWREEPAMADKNRIGVLSGSWSEIRV</sequence>
<reference evidence="2" key="5">
    <citation type="journal article" date="2021" name="G3 (Bethesda)">
        <title>Aegilops tauschii genome assembly Aet v5.0 features greater sequence contiguity and improved annotation.</title>
        <authorList>
            <person name="Wang L."/>
            <person name="Zhu T."/>
            <person name="Rodriguez J.C."/>
            <person name="Deal K.R."/>
            <person name="Dubcovsky J."/>
            <person name="McGuire P.E."/>
            <person name="Lux T."/>
            <person name="Spannagl M."/>
            <person name="Mayer K.F.X."/>
            <person name="Baldrich P."/>
            <person name="Meyers B.C."/>
            <person name="Huo N."/>
            <person name="Gu Y.Q."/>
            <person name="Zhou H."/>
            <person name="Devos K.M."/>
            <person name="Bennetzen J.L."/>
            <person name="Unver T."/>
            <person name="Budak H."/>
            <person name="Gulick P.J."/>
            <person name="Galiba G."/>
            <person name="Kalapos B."/>
            <person name="Nelson D.R."/>
            <person name="Li P."/>
            <person name="You F.M."/>
            <person name="Luo M.C."/>
            <person name="Dvorak J."/>
        </authorList>
    </citation>
    <scope>NUCLEOTIDE SEQUENCE [LARGE SCALE GENOMIC DNA]</scope>
    <source>
        <strain evidence="2">cv. AL8/78</strain>
    </source>
</reference>
<name>A0A453H413_AEGTS</name>
<dbReference type="Proteomes" id="UP000015105">
    <property type="component" value="Chromosome 4D"/>
</dbReference>
<reference evidence="3" key="2">
    <citation type="journal article" date="2017" name="Nat. Plants">
        <title>The Aegilops tauschii genome reveals multiple impacts of transposons.</title>
        <authorList>
            <person name="Zhao G."/>
            <person name="Zou C."/>
            <person name="Li K."/>
            <person name="Wang K."/>
            <person name="Li T."/>
            <person name="Gao L."/>
            <person name="Zhang X."/>
            <person name="Wang H."/>
            <person name="Yang Z."/>
            <person name="Liu X."/>
            <person name="Jiang W."/>
            <person name="Mao L."/>
            <person name="Kong X."/>
            <person name="Jiao Y."/>
            <person name="Jia J."/>
        </authorList>
    </citation>
    <scope>NUCLEOTIDE SEQUENCE [LARGE SCALE GENOMIC DNA]</scope>
    <source>
        <strain evidence="3">cv. AL8/78</strain>
    </source>
</reference>
<accession>A0A453H413</accession>
<reference evidence="3" key="1">
    <citation type="journal article" date="2014" name="Science">
        <title>Ancient hybridizations among the ancestral genomes of bread wheat.</title>
        <authorList>
            <consortium name="International Wheat Genome Sequencing Consortium,"/>
            <person name="Marcussen T."/>
            <person name="Sandve S.R."/>
            <person name="Heier L."/>
            <person name="Spannagl M."/>
            <person name="Pfeifer M."/>
            <person name="Jakobsen K.S."/>
            <person name="Wulff B.B."/>
            <person name="Steuernagel B."/>
            <person name="Mayer K.F."/>
            <person name="Olsen O.A."/>
        </authorList>
    </citation>
    <scope>NUCLEOTIDE SEQUENCE [LARGE SCALE GENOMIC DNA]</scope>
    <source>
        <strain evidence="3">cv. AL8/78</strain>
    </source>
</reference>
<dbReference type="EnsemblPlants" id="AET4Gv20056100.2">
    <property type="protein sequence ID" value="AET4Gv20056100.2"/>
    <property type="gene ID" value="AET4Gv20056100"/>
</dbReference>
<dbReference type="Pfam" id="PF00564">
    <property type="entry name" value="PB1"/>
    <property type="match status" value="1"/>
</dbReference>
<dbReference type="InterPro" id="IPR000270">
    <property type="entry name" value="PB1_dom"/>
</dbReference>